<keyword evidence="3" id="KW-1185">Reference proteome</keyword>
<dbReference type="AlphaFoldDB" id="A0A0B0MC79"/>
<proteinExistence type="predicted"/>
<sequence>MDQPASLEQFRASFSVCVSFLFLKGVFIGFRMPKSPQN</sequence>
<accession>A0A0B0MC79</accession>
<gene>
    <name evidence="2" type="ORF">F383_37282</name>
</gene>
<keyword evidence="1" id="KW-0812">Transmembrane</keyword>
<dbReference type="EMBL" id="JRRC01022821">
    <property type="protein sequence ID" value="KHF97966.1"/>
    <property type="molecule type" value="Genomic_DNA"/>
</dbReference>
<keyword evidence="1" id="KW-0472">Membrane</keyword>
<evidence type="ECO:0000313" key="3">
    <source>
        <dbReference type="Proteomes" id="UP000032142"/>
    </source>
</evidence>
<comment type="caution">
    <text evidence="2">The sequence shown here is derived from an EMBL/GenBank/DDBJ whole genome shotgun (WGS) entry which is preliminary data.</text>
</comment>
<evidence type="ECO:0000256" key="1">
    <source>
        <dbReference type="SAM" id="Phobius"/>
    </source>
</evidence>
<reference evidence="3" key="1">
    <citation type="submission" date="2014-09" db="EMBL/GenBank/DDBJ databases">
        <authorList>
            <person name="Mudge J."/>
            <person name="Ramaraj T."/>
            <person name="Lindquist I.E."/>
            <person name="Bharti A.K."/>
            <person name="Sundararajan A."/>
            <person name="Cameron C.T."/>
            <person name="Woodward J.E."/>
            <person name="May G.D."/>
            <person name="Brubaker C."/>
            <person name="Broadhvest J."/>
            <person name="Wilkins T.A."/>
        </authorList>
    </citation>
    <scope>NUCLEOTIDE SEQUENCE</scope>
    <source>
        <strain evidence="3">cv. AKA8401</strain>
    </source>
</reference>
<evidence type="ECO:0000313" key="2">
    <source>
        <dbReference type="EMBL" id="KHF97966.1"/>
    </source>
</evidence>
<protein>
    <submittedName>
        <fullName evidence="2">Uncharacterized protein</fullName>
    </submittedName>
</protein>
<keyword evidence="1" id="KW-1133">Transmembrane helix</keyword>
<dbReference type="Proteomes" id="UP000032142">
    <property type="component" value="Unassembled WGS sequence"/>
</dbReference>
<feature type="transmembrane region" description="Helical" evidence="1">
    <location>
        <begin position="12"/>
        <end position="30"/>
    </location>
</feature>
<name>A0A0B0MC79_GOSAR</name>
<organism evidence="2 3">
    <name type="scientific">Gossypium arboreum</name>
    <name type="common">Tree cotton</name>
    <name type="synonym">Gossypium nanking</name>
    <dbReference type="NCBI Taxonomy" id="29729"/>
    <lineage>
        <taxon>Eukaryota</taxon>
        <taxon>Viridiplantae</taxon>
        <taxon>Streptophyta</taxon>
        <taxon>Embryophyta</taxon>
        <taxon>Tracheophyta</taxon>
        <taxon>Spermatophyta</taxon>
        <taxon>Magnoliopsida</taxon>
        <taxon>eudicotyledons</taxon>
        <taxon>Gunneridae</taxon>
        <taxon>Pentapetalae</taxon>
        <taxon>rosids</taxon>
        <taxon>malvids</taxon>
        <taxon>Malvales</taxon>
        <taxon>Malvaceae</taxon>
        <taxon>Malvoideae</taxon>
        <taxon>Gossypium</taxon>
    </lineage>
</organism>